<evidence type="ECO:0008006" key="4">
    <source>
        <dbReference type="Google" id="ProtNLM"/>
    </source>
</evidence>
<dbReference type="AlphaFoldDB" id="X6N1D3"/>
<name>X6N1D3_RETFI</name>
<gene>
    <name evidence="2" type="ORF">RFI_17700</name>
</gene>
<organism evidence="2 3">
    <name type="scientific">Reticulomyxa filosa</name>
    <dbReference type="NCBI Taxonomy" id="46433"/>
    <lineage>
        <taxon>Eukaryota</taxon>
        <taxon>Sar</taxon>
        <taxon>Rhizaria</taxon>
        <taxon>Retaria</taxon>
        <taxon>Foraminifera</taxon>
        <taxon>Monothalamids</taxon>
        <taxon>Reticulomyxidae</taxon>
        <taxon>Reticulomyxa</taxon>
    </lineage>
</organism>
<evidence type="ECO:0000313" key="3">
    <source>
        <dbReference type="Proteomes" id="UP000023152"/>
    </source>
</evidence>
<keyword evidence="3" id="KW-1185">Reference proteome</keyword>
<proteinExistence type="predicted"/>
<accession>X6N1D3</accession>
<keyword evidence="1" id="KW-1133">Transmembrane helix</keyword>
<dbReference type="Proteomes" id="UP000023152">
    <property type="component" value="Unassembled WGS sequence"/>
</dbReference>
<feature type="transmembrane region" description="Helical" evidence="1">
    <location>
        <begin position="88"/>
        <end position="114"/>
    </location>
</feature>
<sequence length="189" mass="21559">MKNSNVFVSIDLPLRALHVLLLIASVIFTAVVAIALTTNVSIQVMYSLTFSVSFLVAVVVFIAIRFLQNVQEMISWGKSNIEALERVIVLHQFFWSAIVLQWCFMIFSFIVISFDICAKQNLPNFVMDAQTPTFRSFLLAQFFVLCKSFWTHTHCICQTQRQDTLRNVTPVTENLMYEHSTHSPSQSGV</sequence>
<comment type="caution">
    <text evidence="2">The sequence shown here is derived from an EMBL/GenBank/DDBJ whole genome shotgun (WGS) entry which is preliminary data.</text>
</comment>
<dbReference type="EMBL" id="ASPP01013569">
    <property type="protein sequence ID" value="ETO19534.1"/>
    <property type="molecule type" value="Genomic_DNA"/>
</dbReference>
<feature type="transmembrane region" description="Helical" evidence="1">
    <location>
        <begin position="44"/>
        <end position="67"/>
    </location>
</feature>
<evidence type="ECO:0000256" key="1">
    <source>
        <dbReference type="SAM" id="Phobius"/>
    </source>
</evidence>
<keyword evidence="1" id="KW-0812">Transmembrane</keyword>
<feature type="transmembrane region" description="Helical" evidence="1">
    <location>
        <begin position="12"/>
        <end position="38"/>
    </location>
</feature>
<reference evidence="2 3" key="1">
    <citation type="journal article" date="2013" name="Curr. Biol.">
        <title>The Genome of the Foraminiferan Reticulomyxa filosa.</title>
        <authorList>
            <person name="Glockner G."/>
            <person name="Hulsmann N."/>
            <person name="Schleicher M."/>
            <person name="Noegel A.A."/>
            <person name="Eichinger L."/>
            <person name="Gallinger C."/>
            <person name="Pawlowski J."/>
            <person name="Sierra R."/>
            <person name="Euteneuer U."/>
            <person name="Pillet L."/>
            <person name="Moustafa A."/>
            <person name="Platzer M."/>
            <person name="Groth M."/>
            <person name="Szafranski K."/>
            <person name="Schliwa M."/>
        </authorList>
    </citation>
    <scope>NUCLEOTIDE SEQUENCE [LARGE SCALE GENOMIC DNA]</scope>
</reference>
<protein>
    <recommendedName>
        <fullName evidence="4">Transmembrane protein</fullName>
    </recommendedName>
</protein>
<keyword evidence="1" id="KW-0472">Membrane</keyword>
<evidence type="ECO:0000313" key="2">
    <source>
        <dbReference type="EMBL" id="ETO19534.1"/>
    </source>
</evidence>